<organism evidence="7 8">
    <name type="scientific">Salinicola rhizosphaerae</name>
    <dbReference type="NCBI Taxonomy" id="1443141"/>
    <lineage>
        <taxon>Bacteria</taxon>
        <taxon>Pseudomonadati</taxon>
        <taxon>Pseudomonadota</taxon>
        <taxon>Gammaproteobacteria</taxon>
        <taxon>Oceanospirillales</taxon>
        <taxon>Halomonadaceae</taxon>
        <taxon>Salinicola</taxon>
    </lineage>
</organism>
<dbReference type="Proteomes" id="UP000646745">
    <property type="component" value="Unassembled WGS sequence"/>
</dbReference>
<evidence type="ECO:0000256" key="3">
    <source>
        <dbReference type="ARBA" id="ARBA00022490"/>
    </source>
</evidence>
<dbReference type="InterPro" id="IPR010586">
    <property type="entry name" value="T3SS_stator_protein"/>
</dbReference>
<dbReference type="NCBIfam" id="TIGR02499">
    <property type="entry name" value="HrpE_YscL_not"/>
    <property type="match status" value="1"/>
</dbReference>
<reference evidence="8" key="1">
    <citation type="journal article" date="2019" name="Int. J. Syst. Evol. Microbiol.">
        <title>The Global Catalogue of Microorganisms (GCM) 10K type strain sequencing project: providing services to taxonomists for standard genome sequencing and annotation.</title>
        <authorList>
            <consortium name="The Broad Institute Genomics Platform"/>
            <consortium name="The Broad Institute Genome Sequencing Center for Infectious Disease"/>
            <person name="Wu L."/>
            <person name="Ma J."/>
        </authorList>
    </citation>
    <scope>NUCLEOTIDE SEQUENCE [LARGE SCALE GENOMIC DNA]</scope>
    <source>
        <strain evidence="8">KCTC 32998</strain>
    </source>
</reference>
<evidence type="ECO:0000256" key="1">
    <source>
        <dbReference type="ARBA" id="ARBA00004496"/>
    </source>
</evidence>
<dbReference type="EMBL" id="BMZI01000002">
    <property type="protein sequence ID" value="GHB11854.1"/>
    <property type="molecule type" value="Genomic_DNA"/>
</dbReference>
<proteinExistence type="inferred from homology"/>
<accession>A0ABQ3DQC1</accession>
<evidence type="ECO:0000313" key="7">
    <source>
        <dbReference type="EMBL" id="GHB11854.1"/>
    </source>
</evidence>
<dbReference type="PANTHER" id="PTHR34982">
    <property type="entry name" value="YOP PROTEINS TRANSLOCATION PROTEIN L"/>
    <property type="match status" value="1"/>
</dbReference>
<dbReference type="PANTHER" id="PTHR34982:SF1">
    <property type="entry name" value="FLAGELLAR ASSEMBLY PROTEIN FLIH"/>
    <property type="match status" value="1"/>
</dbReference>
<comment type="caution">
    <text evidence="7">The sequence shown here is derived from an EMBL/GenBank/DDBJ whole genome shotgun (WGS) entry which is preliminary data.</text>
</comment>
<gene>
    <name evidence="7" type="ORF">GCM10009038_06820</name>
</gene>
<dbReference type="InterPro" id="IPR051472">
    <property type="entry name" value="T3SS_Stator/FliH"/>
</dbReference>
<evidence type="ECO:0000256" key="2">
    <source>
        <dbReference type="ARBA" id="ARBA00022448"/>
    </source>
</evidence>
<evidence type="ECO:0000313" key="8">
    <source>
        <dbReference type="Proteomes" id="UP000646745"/>
    </source>
</evidence>
<name>A0ABQ3DQC1_9GAMM</name>
<evidence type="ECO:0000256" key="6">
    <source>
        <dbReference type="ARBA" id="ARBA00040494"/>
    </source>
</evidence>
<protein>
    <recommendedName>
        <fullName evidence="6">Type 3 secretion system stator protein</fullName>
    </recommendedName>
</protein>
<evidence type="ECO:0000256" key="5">
    <source>
        <dbReference type="ARBA" id="ARBA00024335"/>
    </source>
</evidence>
<keyword evidence="2" id="KW-0813">Transport</keyword>
<comment type="subcellular location">
    <subcellularLocation>
        <location evidence="1">Cytoplasm</location>
    </subcellularLocation>
</comment>
<keyword evidence="8" id="KW-1185">Reference proteome</keyword>
<dbReference type="InterPro" id="IPR012842">
    <property type="entry name" value="T3SS_SctL/SctL2"/>
</dbReference>
<keyword evidence="4" id="KW-0653">Protein transport</keyword>
<keyword evidence="3" id="KW-0963">Cytoplasm</keyword>
<comment type="similarity">
    <text evidence="5">Belongs to the SctL stator family.</text>
</comment>
<dbReference type="RefSeq" id="WP_189443218.1">
    <property type="nucleotide sequence ID" value="NZ_BMZI01000002.1"/>
</dbReference>
<evidence type="ECO:0000256" key="4">
    <source>
        <dbReference type="ARBA" id="ARBA00022927"/>
    </source>
</evidence>
<dbReference type="Pfam" id="PF06635">
    <property type="entry name" value="T3SS_SCTL"/>
    <property type="match status" value="1"/>
</dbReference>
<sequence>MNDLPRRPGKVILRAAEARAWTDGFAFLDRARERAESREAEVAAAREAGYADGFAAGRRDGERQAATLLAATHADVERYMAGLEPELSQLTLGLLRRILDEFDDAERIARCVRRALGEWRQAHRLRIRVAPALERDVAERLAEQPPAGVEFQVEADPQLDASQCLLVSPVAVMDIGVEAQLGAIDRAWQRPDGQTPPEETS</sequence>